<evidence type="ECO:0000259" key="1">
    <source>
        <dbReference type="SMART" id="SM00458"/>
    </source>
</evidence>
<protein>
    <submittedName>
        <fullName evidence="2">RICIN domain-containing protein</fullName>
    </submittedName>
</protein>
<dbReference type="InterPro" id="IPR035992">
    <property type="entry name" value="Ricin_B-like_lectins"/>
</dbReference>
<dbReference type="InterPro" id="IPR011050">
    <property type="entry name" value="Pectin_lyase_fold/virulence"/>
</dbReference>
<gene>
    <name evidence="2" type="ORF">KE626_12670</name>
</gene>
<evidence type="ECO:0000313" key="2">
    <source>
        <dbReference type="EMBL" id="MBS0028163.1"/>
    </source>
</evidence>
<dbReference type="RefSeq" id="WP_211973273.1">
    <property type="nucleotide sequence ID" value="NZ_CBFHAM010000003.1"/>
</dbReference>
<dbReference type="InterPro" id="IPR012334">
    <property type="entry name" value="Pectin_lyas_fold"/>
</dbReference>
<sequence length="679" mass="72598">MKKPHQLKMILAATIVAISLGSISCKKEIPLQSIQLKTTGAVAKAAFGTTYYVDPDGNDNNSGTSPTTPWKTLAKVDSTTFSPGDQILFKSGGSWTGTLQPKGSGSPGAPIVIDKYGGENMPVINGNGNTDGVDAVALVNQAYWEINNLEITNTPTDGSNHSLHGIQIRTTAGTTVYKHIVVKNCYVHHVNLPYTNDGNFPNWQKYGGGINVQGLFDSVLVQNCRIIDVGLEGLVVGGRQGERQYARNVIVDNNQVENVPGDGLIVVNVSGGCKVTNNVVHNACMSNVRNFAGIWTWDSYQTLISHNEVYGMKGGGGNDGMAFDADVSANGDIFEYNYSHDNNGGFLLLMPGVSNIIARYNVSVNDVGTNGLKKLVLMAGGVSNSQIYNNVFYLKNPVNSVFLNNPSGVTISNNIFFVAPAATVKALVGNESGNPGTPDANAKFLNNCFYPAASFSSLNFGNAVNSNNFYSNPQFINPVWGPGVQSIDGFKVGITSPCRGAGVFINNNGGKDFWGNLLPAGTPDVGAFQQDVTTQIVDGGVYSFVSAVNNTSVIDATGNSSANETSLILWSNHNGNNQKWLARHTGDGYYTFKSMLDTTKVMDVRGAATGNGTPLQLYDYSNIPSQKWLISYDGSYFRIKSALVDKYMDVNGASSADGTQIQIWDGNSSNAQKFKLVKQ</sequence>
<dbReference type="EMBL" id="JAGTXB010000005">
    <property type="protein sequence ID" value="MBS0028163.1"/>
    <property type="molecule type" value="Genomic_DNA"/>
</dbReference>
<feature type="domain" description="Ricin B lectin" evidence="1">
    <location>
        <begin position="539"/>
        <end position="677"/>
    </location>
</feature>
<proteinExistence type="predicted"/>
<comment type="caution">
    <text evidence="2">The sequence shown here is derived from an EMBL/GenBank/DDBJ whole genome shotgun (WGS) entry which is preliminary data.</text>
</comment>
<reference evidence="2 3" key="1">
    <citation type="submission" date="2021-04" db="EMBL/GenBank/DDBJ databases">
        <title>Chitinophaga sp. nov., isolated from the rhizosphere soil.</title>
        <authorList>
            <person name="He S."/>
        </authorList>
    </citation>
    <scope>NUCLEOTIDE SEQUENCE [LARGE SCALE GENOMIC DNA]</scope>
    <source>
        <strain evidence="2 3">2R12</strain>
    </source>
</reference>
<dbReference type="InterPro" id="IPR000772">
    <property type="entry name" value="Ricin_B_lectin"/>
</dbReference>
<dbReference type="Gene3D" id="2.160.20.10">
    <property type="entry name" value="Single-stranded right-handed beta-helix, Pectin lyase-like"/>
    <property type="match status" value="1"/>
</dbReference>
<dbReference type="InterPro" id="IPR006626">
    <property type="entry name" value="PbH1"/>
</dbReference>
<dbReference type="SMART" id="SM00710">
    <property type="entry name" value="PbH1"/>
    <property type="match status" value="6"/>
</dbReference>
<accession>A0ABS5IYW3</accession>
<dbReference type="SMART" id="SM00458">
    <property type="entry name" value="RICIN"/>
    <property type="match status" value="1"/>
</dbReference>
<organism evidence="2 3">
    <name type="scientific">Chitinophaga hostae</name>
    <dbReference type="NCBI Taxonomy" id="2831022"/>
    <lineage>
        <taxon>Bacteria</taxon>
        <taxon>Pseudomonadati</taxon>
        <taxon>Bacteroidota</taxon>
        <taxon>Chitinophagia</taxon>
        <taxon>Chitinophagales</taxon>
        <taxon>Chitinophagaceae</taxon>
        <taxon>Chitinophaga</taxon>
    </lineage>
</organism>
<dbReference type="Pfam" id="PF14200">
    <property type="entry name" value="RicinB_lectin_2"/>
    <property type="match status" value="2"/>
</dbReference>
<evidence type="ECO:0000313" key="3">
    <source>
        <dbReference type="Proteomes" id="UP000676386"/>
    </source>
</evidence>
<dbReference type="SUPFAM" id="SSF50370">
    <property type="entry name" value="Ricin B-like lectins"/>
    <property type="match status" value="1"/>
</dbReference>
<dbReference type="CDD" id="cd00161">
    <property type="entry name" value="beta-trefoil_Ricin-like"/>
    <property type="match status" value="1"/>
</dbReference>
<name>A0ABS5IYW3_9BACT</name>
<keyword evidence="3" id="KW-1185">Reference proteome</keyword>
<dbReference type="Proteomes" id="UP000676386">
    <property type="component" value="Unassembled WGS sequence"/>
</dbReference>
<dbReference type="Gene3D" id="2.80.10.50">
    <property type="match status" value="3"/>
</dbReference>
<dbReference type="PROSITE" id="PS50231">
    <property type="entry name" value="RICIN_B_LECTIN"/>
    <property type="match status" value="1"/>
</dbReference>
<dbReference type="SUPFAM" id="SSF51126">
    <property type="entry name" value="Pectin lyase-like"/>
    <property type="match status" value="2"/>
</dbReference>
<dbReference type="PROSITE" id="PS51257">
    <property type="entry name" value="PROKAR_LIPOPROTEIN"/>
    <property type="match status" value="1"/>
</dbReference>